<dbReference type="Proteomes" id="UP000821845">
    <property type="component" value="Chromosome 9"/>
</dbReference>
<gene>
    <name evidence="1" type="ORF">HPB50_013511</name>
</gene>
<organism evidence="1 2">
    <name type="scientific">Hyalomma asiaticum</name>
    <name type="common">Tick</name>
    <dbReference type="NCBI Taxonomy" id="266040"/>
    <lineage>
        <taxon>Eukaryota</taxon>
        <taxon>Metazoa</taxon>
        <taxon>Ecdysozoa</taxon>
        <taxon>Arthropoda</taxon>
        <taxon>Chelicerata</taxon>
        <taxon>Arachnida</taxon>
        <taxon>Acari</taxon>
        <taxon>Parasitiformes</taxon>
        <taxon>Ixodida</taxon>
        <taxon>Ixodoidea</taxon>
        <taxon>Ixodidae</taxon>
        <taxon>Hyalomminae</taxon>
        <taxon>Hyalomma</taxon>
    </lineage>
</organism>
<comment type="caution">
    <text evidence="1">The sequence shown here is derived from an EMBL/GenBank/DDBJ whole genome shotgun (WGS) entry which is preliminary data.</text>
</comment>
<keyword evidence="2" id="KW-1185">Reference proteome</keyword>
<name>A0ACB7RM19_HYAAI</name>
<reference evidence="1" key="1">
    <citation type="submission" date="2020-05" db="EMBL/GenBank/DDBJ databases">
        <title>Large-scale comparative analyses of tick genomes elucidate their genetic diversity and vector capacities.</title>
        <authorList>
            <person name="Jia N."/>
            <person name="Wang J."/>
            <person name="Shi W."/>
            <person name="Du L."/>
            <person name="Sun Y."/>
            <person name="Zhan W."/>
            <person name="Jiang J."/>
            <person name="Wang Q."/>
            <person name="Zhang B."/>
            <person name="Ji P."/>
            <person name="Sakyi L.B."/>
            <person name="Cui X."/>
            <person name="Yuan T."/>
            <person name="Jiang B."/>
            <person name="Yang W."/>
            <person name="Lam T.T.-Y."/>
            <person name="Chang Q."/>
            <person name="Ding S."/>
            <person name="Wang X."/>
            <person name="Zhu J."/>
            <person name="Ruan X."/>
            <person name="Zhao L."/>
            <person name="Wei J."/>
            <person name="Que T."/>
            <person name="Du C."/>
            <person name="Cheng J."/>
            <person name="Dai P."/>
            <person name="Han X."/>
            <person name="Huang E."/>
            <person name="Gao Y."/>
            <person name="Liu J."/>
            <person name="Shao H."/>
            <person name="Ye R."/>
            <person name="Li L."/>
            <person name="Wei W."/>
            <person name="Wang X."/>
            <person name="Wang C."/>
            <person name="Yang T."/>
            <person name="Huo Q."/>
            <person name="Li W."/>
            <person name="Guo W."/>
            <person name="Chen H."/>
            <person name="Zhou L."/>
            <person name="Ni X."/>
            <person name="Tian J."/>
            <person name="Zhou Y."/>
            <person name="Sheng Y."/>
            <person name="Liu T."/>
            <person name="Pan Y."/>
            <person name="Xia L."/>
            <person name="Li J."/>
            <person name="Zhao F."/>
            <person name="Cao W."/>
        </authorList>
    </citation>
    <scope>NUCLEOTIDE SEQUENCE</scope>
    <source>
        <tissue evidence="1">Larvae</tissue>
    </source>
</reference>
<sequence length="119" mass="13234">MCAMFLPSGHTQTPSSTPTSPRGGDRVTRLRCKRSGKKHVSSNRSLVLKLGVCFLYLVALQNVVSTVFKCTYTRIPMNVLDAVSVACRTFFAALTSHLYCRAYPDVARFMSRDRKLDPG</sequence>
<dbReference type="EMBL" id="CM023489">
    <property type="protein sequence ID" value="KAH6922398.1"/>
    <property type="molecule type" value="Genomic_DNA"/>
</dbReference>
<proteinExistence type="predicted"/>
<evidence type="ECO:0000313" key="1">
    <source>
        <dbReference type="EMBL" id="KAH6922398.1"/>
    </source>
</evidence>
<evidence type="ECO:0000313" key="2">
    <source>
        <dbReference type="Proteomes" id="UP000821845"/>
    </source>
</evidence>
<accession>A0ACB7RM19</accession>
<protein>
    <submittedName>
        <fullName evidence="1">Uncharacterized protein</fullName>
    </submittedName>
</protein>